<evidence type="ECO:0000256" key="15">
    <source>
        <dbReference type="ARBA" id="ARBA00023128"/>
    </source>
</evidence>
<evidence type="ECO:0000256" key="2">
    <source>
        <dbReference type="ARBA" id="ARBA00005216"/>
    </source>
</evidence>
<keyword evidence="17 19" id="KW-0718">Serine biosynthesis</keyword>
<evidence type="ECO:0000256" key="1">
    <source>
        <dbReference type="ARBA" id="ARBA00004450"/>
    </source>
</evidence>
<evidence type="ECO:0000256" key="3">
    <source>
        <dbReference type="ARBA" id="ARBA00005854"/>
    </source>
</evidence>
<evidence type="ECO:0000256" key="16">
    <source>
        <dbReference type="ARBA" id="ARBA00023136"/>
    </source>
</evidence>
<dbReference type="AlphaFoldDB" id="A0A9Q8ZAL6"/>
<protein>
    <recommendedName>
        <fullName evidence="7 19">D-3-phosphoglycerate dehydrogenase</fullName>
        <ecNumber evidence="6 19">1.1.1.95</ecNumber>
    </recommendedName>
</protein>
<dbReference type="VEuPathDB" id="FungiDB:yc1106_06891"/>
<dbReference type="InterPro" id="IPR006139">
    <property type="entry name" value="D-isomer_2_OHA_DH_cat_dom"/>
</dbReference>
<keyword evidence="8" id="KW-0597">Phosphoprotein</keyword>
<dbReference type="PANTHER" id="PTHR42938:SF22">
    <property type="entry name" value="D-3-PHOSPHOGLYCERATE DEHYDROGENASE"/>
    <property type="match status" value="1"/>
</dbReference>
<dbReference type="CDD" id="cd12173">
    <property type="entry name" value="PGDH_4"/>
    <property type="match status" value="1"/>
</dbReference>
<dbReference type="SUPFAM" id="SSF51735">
    <property type="entry name" value="NAD(P)-binding Rossmann-fold domains"/>
    <property type="match status" value="2"/>
</dbReference>
<dbReference type="SUPFAM" id="SSF143548">
    <property type="entry name" value="Serine metabolism enzymes domain"/>
    <property type="match status" value="1"/>
</dbReference>
<comment type="pathway">
    <text evidence="2 19">Amino-acid biosynthesis; L-serine biosynthesis; L-serine from 3-phospho-D-glycerate: step 1/3.</text>
</comment>
<evidence type="ECO:0000256" key="18">
    <source>
        <dbReference type="ARBA" id="ARBA00048731"/>
    </source>
</evidence>
<dbReference type="GO" id="GO:0004617">
    <property type="term" value="F:phosphoglycerate dehydrogenase activity"/>
    <property type="evidence" value="ECO:0007669"/>
    <property type="project" value="UniProtKB-EC"/>
</dbReference>
<comment type="similarity">
    <text evidence="3 19">Belongs to the D-isomer specific 2-hydroxyacid dehydrogenase family.</text>
</comment>
<dbReference type="GO" id="GO:0051287">
    <property type="term" value="F:NAD binding"/>
    <property type="evidence" value="ECO:0007669"/>
    <property type="project" value="UniProtKB-UniRule"/>
</dbReference>
<dbReference type="Gene3D" id="3.30.1330.90">
    <property type="entry name" value="D-3-phosphoglycerate dehydrogenase, domain 3"/>
    <property type="match status" value="1"/>
</dbReference>
<evidence type="ECO:0000313" key="25">
    <source>
        <dbReference type="Proteomes" id="UP001056012"/>
    </source>
</evidence>
<dbReference type="InterPro" id="IPR014843">
    <property type="entry name" value="Him1/Fmp52"/>
</dbReference>
<dbReference type="PROSITE" id="PS00065">
    <property type="entry name" value="D_2_HYDROXYACID_DH_1"/>
    <property type="match status" value="1"/>
</dbReference>
<dbReference type="EC" id="1.1.1.95" evidence="6 19"/>
<dbReference type="Pfam" id="PF08732">
    <property type="entry name" value="HIM1"/>
    <property type="match status" value="1"/>
</dbReference>
<evidence type="ECO:0000256" key="19">
    <source>
        <dbReference type="RuleBase" id="RU363003"/>
    </source>
</evidence>
<evidence type="ECO:0000256" key="14">
    <source>
        <dbReference type="ARBA" id="ARBA00023027"/>
    </source>
</evidence>
<keyword evidence="10" id="KW-1000">Mitochondrion outer membrane</keyword>
<comment type="similarity">
    <text evidence="4">Belongs to the FMP52 family.</text>
</comment>
<dbReference type="FunFam" id="3.40.50.720:FF:000021">
    <property type="entry name" value="D-3-phosphoglycerate dehydrogenase"/>
    <property type="match status" value="1"/>
</dbReference>
<evidence type="ECO:0000256" key="7">
    <source>
        <dbReference type="ARBA" id="ARBA00021582"/>
    </source>
</evidence>
<dbReference type="FunFam" id="3.30.70.260:FF:000008">
    <property type="entry name" value="D-3-phosphoglycerate dehydrogenase, chloroplastic"/>
    <property type="match status" value="1"/>
</dbReference>
<dbReference type="FunFam" id="3.40.50.720:FF:000366">
    <property type="entry name" value="Protein FMP52, mitochondrial"/>
    <property type="match status" value="1"/>
</dbReference>
<dbReference type="NCBIfam" id="TIGR01327">
    <property type="entry name" value="PGDH"/>
    <property type="match status" value="1"/>
</dbReference>
<dbReference type="Gene3D" id="3.30.70.260">
    <property type="match status" value="1"/>
</dbReference>
<dbReference type="SUPFAM" id="SSF55021">
    <property type="entry name" value="ACT-like"/>
    <property type="match status" value="1"/>
</dbReference>
<feature type="domain" description="D-3-phosphoglycerate dehydrogenase ASB" evidence="23">
    <location>
        <begin position="336"/>
        <end position="446"/>
    </location>
</feature>
<dbReference type="Proteomes" id="UP001056012">
    <property type="component" value="Chromosome 5"/>
</dbReference>
<keyword evidence="11" id="KW-0809">Transit peptide</keyword>
<dbReference type="Pfam" id="PF00389">
    <property type="entry name" value="2-Hacid_dh"/>
    <property type="match status" value="1"/>
</dbReference>
<keyword evidence="25" id="KW-1185">Reference proteome</keyword>
<evidence type="ECO:0000256" key="6">
    <source>
        <dbReference type="ARBA" id="ARBA00013143"/>
    </source>
</evidence>
<keyword evidence="9 19" id="KW-0028">Amino-acid biosynthesis</keyword>
<feature type="region of interest" description="Disordered" evidence="20">
    <location>
        <begin position="442"/>
        <end position="470"/>
    </location>
</feature>
<keyword evidence="16" id="KW-0472">Membrane</keyword>
<evidence type="ECO:0000256" key="9">
    <source>
        <dbReference type="ARBA" id="ARBA00022605"/>
    </source>
</evidence>
<evidence type="ECO:0000256" key="5">
    <source>
        <dbReference type="ARBA" id="ARBA00011881"/>
    </source>
</evidence>
<evidence type="ECO:0000256" key="20">
    <source>
        <dbReference type="SAM" id="MobiDB-lite"/>
    </source>
</evidence>
<comment type="catalytic activity">
    <reaction evidence="18 19">
        <text>(2R)-3-phosphoglycerate + NAD(+) = 3-phosphooxypyruvate + NADH + H(+)</text>
        <dbReference type="Rhea" id="RHEA:12641"/>
        <dbReference type="ChEBI" id="CHEBI:15378"/>
        <dbReference type="ChEBI" id="CHEBI:18110"/>
        <dbReference type="ChEBI" id="CHEBI:57540"/>
        <dbReference type="ChEBI" id="CHEBI:57945"/>
        <dbReference type="ChEBI" id="CHEBI:58272"/>
        <dbReference type="EC" id="1.1.1.95"/>
    </reaction>
</comment>
<dbReference type="InterPro" id="IPR045865">
    <property type="entry name" value="ACT-like_dom_sf"/>
</dbReference>
<sequence>MAISQHTKKRKILIPEKVSPDGLALLKDQFDVDEKKGLSPDELKGIIGEYDALIVRSETKVTADLLAAAKNMKVVARAGVGVDNVDVQSATQHGIIVVNSPSGNINAAAEHTIALLMAVSRNVGDASQSIKAGKWERSRLVGVEAKGKTLAIVGLGKVGLTVARIANGLGMRLIAYDPYANPNLAAAASVTLKPSLAEILKEADFLTLHTPLIASTKGMIGKAELETMKPTARILNVARGGMIDEDALVEALDAGKIAGAGIDVFTSEPPEPNSSATRLIAHPKVVATPHLGASTKEAQENVSIDVCEQVVSILSGELPRSAVNAPIVLPDEYRTLQPFISLVEKMGSLYTQHYSSVKKDSFRTTFDLIYEGNLATINTTKPLFAALVKGLLTPITSSDGLNINIVNAEILAKERGILINEQRSRENDDEKPYSSFITLRARASRSVSQQSRSGTRPAQDSTDDDQIIQGSVSGNRPFISRLDKFKGEFVPRGTLIICRNFDSVGKIGYVGNQLGKAGVNIKFMNVAPLDEEVEERQNGGEEKRSNEALMILGVDKPVGDDVLKMLIGEEGVLEASVGSNILSTLLAHPSFSSVHAFSRRELPNPNGSTKLQSIISTESSQWPAQFPSAEPPKVFFSALGTTRAQAGGVEAQRKIDYDLALDLAKAAKEAGTDVCVLISSNGANANSYFAYPKMKGELEEAVKNLGFKHTVILRPGLIVGDRNESRPAEALFRGLANGLKGLAGSGKLTDWWAQDASVIARAAVQAGVRCIEGKRDDGVWMLGMGEIVELGKQ</sequence>
<evidence type="ECO:0000256" key="13">
    <source>
        <dbReference type="ARBA" id="ARBA00023002"/>
    </source>
</evidence>
<keyword evidence="12" id="KW-0007">Acetylation</keyword>
<dbReference type="PANTHER" id="PTHR42938">
    <property type="entry name" value="FORMATE DEHYDROGENASE 1"/>
    <property type="match status" value="1"/>
</dbReference>
<accession>A0A9Q8ZAL6</accession>
<evidence type="ECO:0000259" key="21">
    <source>
        <dbReference type="Pfam" id="PF00389"/>
    </source>
</evidence>
<dbReference type="PROSITE" id="PS00670">
    <property type="entry name" value="D_2_HYDROXYACID_DH_2"/>
    <property type="match status" value="1"/>
</dbReference>
<keyword evidence="13 19" id="KW-0560">Oxidoreductase</keyword>
<keyword evidence="15" id="KW-0496">Mitochondrion</keyword>
<evidence type="ECO:0000256" key="11">
    <source>
        <dbReference type="ARBA" id="ARBA00022946"/>
    </source>
</evidence>
<evidence type="ECO:0000313" key="24">
    <source>
        <dbReference type="EMBL" id="USP79617.1"/>
    </source>
</evidence>
<evidence type="ECO:0000256" key="12">
    <source>
        <dbReference type="ARBA" id="ARBA00022990"/>
    </source>
</evidence>
<dbReference type="InterPro" id="IPR006236">
    <property type="entry name" value="PGDH"/>
</dbReference>
<dbReference type="InterPro" id="IPR045626">
    <property type="entry name" value="PGDH_ASB_dom"/>
</dbReference>
<evidence type="ECO:0000256" key="10">
    <source>
        <dbReference type="ARBA" id="ARBA00022787"/>
    </source>
</evidence>
<dbReference type="Gene3D" id="3.40.50.720">
    <property type="entry name" value="NAD(P)-binding Rossmann-like Domain"/>
    <property type="match status" value="3"/>
</dbReference>
<dbReference type="InterPro" id="IPR006140">
    <property type="entry name" value="D-isomer_DH_NAD-bd"/>
</dbReference>
<evidence type="ECO:0000256" key="4">
    <source>
        <dbReference type="ARBA" id="ARBA00006617"/>
    </source>
</evidence>
<evidence type="ECO:0000256" key="8">
    <source>
        <dbReference type="ARBA" id="ARBA00022553"/>
    </source>
</evidence>
<proteinExistence type="inferred from homology"/>
<evidence type="ECO:0000256" key="17">
    <source>
        <dbReference type="ARBA" id="ARBA00023299"/>
    </source>
</evidence>
<dbReference type="OrthoDB" id="16820at2759"/>
<feature type="domain" description="D-isomer specific 2-hydroxyacid dehydrogenase catalytic" evidence="21">
    <location>
        <begin position="12"/>
        <end position="324"/>
    </location>
</feature>
<feature type="compositionally biased region" description="Low complexity" evidence="20">
    <location>
        <begin position="442"/>
        <end position="453"/>
    </location>
</feature>
<reference evidence="24" key="1">
    <citation type="submission" date="2021-12" db="EMBL/GenBank/DDBJ databases">
        <title>Curvularia clavata genome.</title>
        <authorList>
            <person name="Cao Y."/>
        </authorList>
    </citation>
    <scope>NUCLEOTIDE SEQUENCE</scope>
    <source>
        <strain evidence="24">Yc1106</strain>
    </source>
</reference>
<dbReference type="InterPro" id="IPR036291">
    <property type="entry name" value="NAD(P)-bd_dom_sf"/>
</dbReference>
<organism evidence="24 25">
    <name type="scientific">Curvularia clavata</name>
    <dbReference type="NCBI Taxonomy" id="95742"/>
    <lineage>
        <taxon>Eukaryota</taxon>
        <taxon>Fungi</taxon>
        <taxon>Dikarya</taxon>
        <taxon>Ascomycota</taxon>
        <taxon>Pezizomycotina</taxon>
        <taxon>Dothideomycetes</taxon>
        <taxon>Pleosporomycetidae</taxon>
        <taxon>Pleosporales</taxon>
        <taxon>Pleosporineae</taxon>
        <taxon>Pleosporaceae</taxon>
        <taxon>Curvularia</taxon>
    </lineage>
</organism>
<dbReference type="InterPro" id="IPR029752">
    <property type="entry name" value="D-isomer_DH_CS1"/>
</dbReference>
<dbReference type="GO" id="GO:0006564">
    <property type="term" value="P:L-serine biosynthetic process"/>
    <property type="evidence" value="ECO:0007669"/>
    <property type="project" value="UniProtKB-KW"/>
</dbReference>
<evidence type="ECO:0000259" key="22">
    <source>
        <dbReference type="Pfam" id="PF02826"/>
    </source>
</evidence>
<evidence type="ECO:0000259" key="23">
    <source>
        <dbReference type="Pfam" id="PF19304"/>
    </source>
</evidence>
<dbReference type="InterPro" id="IPR029753">
    <property type="entry name" value="D-isomer_DH_CS"/>
</dbReference>
<dbReference type="Pfam" id="PF19304">
    <property type="entry name" value="PGDH_inter"/>
    <property type="match status" value="1"/>
</dbReference>
<gene>
    <name evidence="24" type="ORF">yc1106_06891</name>
</gene>
<dbReference type="GO" id="GO:0005741">
    <property type="term" value="C:mitochondrial outer membrane"/>
    <property type="evidence" value="ECO:0007669"/>
    <property type="project" value="UniProtKB-SubCell"/>
</dbReference>
<dbReference type="FunFam" id="3.30.1330.90:FF:000003">
    <property type="entry name" value="D-3-phosphoglycerate dehydrogenase"/>
    <property type="match status" value="1"/>
</dbReference>
<feature type="domain" description="D-isomer specific 2-hydroxyacid dehydrogenase NAD-binding" evidence="22">
    <location>
        <begin position="113"/>
        <end position="292"/>
    </location>
</feature>
<dbReference type="Pfam" id="PF02826">
    <property type="entry name" value="2-Hacid_dh_C"/>
    <property type="match status" value="1"/>
</dbReference>
<dbReference type="SUPFAM" id="SSF52283">
    <property type="entry name" value="Formate/glycerate dehydrogenase catalytic domain-like"/>
    <property type="match status" value="1"/>
</dbReference>
<dbReference type="InterPro" id="IPR029009">
    <property type="entry name" value="ASB_dom_sf"/>
</dbReference>
<comment type="subcellular location">
    <subcellularLocation>
        <location evidence="1">Mitochondrion outer membrane</location>
        <topology evidence="1">Peripheral membrane protein</topology>
    </subcellularLocation>
</comment>
<comment type="subunit">
    <text evidence="5">Homotetramer.</text>
</comment>
<keyword evidence="14 19" id="KW-0520">NAD</keyword>
<name>A0A9Q8ZAL6_CURCL</name>
<dbReference type="EMBL" id="CP089278">
    <property type="protein sequence ID" value="USP79617.1"/>
    <property type="molecule type" value="Genomic_DNA"/>
</dbReference>